<keyword evidence="2" id="KW-1185">Reference proteome</keyword>
<accession>A0ABV6VR01</accession>
<sequence length="87" mass="9269">MTANSRTATLTDPDDRRNAELAARTGLEPELAQRYAADPAAVLAEFGLSATEPLYIGGSFDSDDFVIEDLDPKSLSNTVALLTYCAS</sequence>
<dbReference type="EMBL" id="JBHFAB010000003">
    <property type="protein sequence ID" value="MFC1416165.1"/>
    <property type="molecule type" value="Genomic_DNA"/>
</dbReference>
<evidence type="ECO:0000313" key="2">
    <source>
        <dbReference type="Proteomes" id="UP001592531"/>
    </source>
</evidence>
<evidence type="ECO:0008006" key="3">
    <source>
        <dbReference type="Google" id="ProtNLM"/>
    </source>
</evidence>
<reference evidence="1 2" key="1">
    <citation type="submission" date="2024-09" db="EMBL/GenBank/DDBJ databases">
        <authorList>
            <person name="Lee S.D."/>
        </authorList>
    </citation>
    <scope>NUCLEOTIDE SEQUENCE [LARGE SCALE GENOMIC DNA]</scope>
    <source>
        <strain evidence="1 2">N8-3</strain>
    </source>
</reference>
<dbReference type="Proteomes" id="UP001592531">
    <property type="component" value="Unassembled WGS sequence"/>
</dbReference>
<evidence type="ECO:0000313" key="1">
    <source>
        <dbReference type="EMBL" id="MFC1416165.1"/>
    </source>
</evidence>
<protein>
    <recommendedName>
        <fullName evidence="3">Alkylhydroperoxidase</fullName>
    </recommendedName>
</protein>
<comment type="caution">
    <text evidence="1">The sequence shown here is derived from an EMBL/GenBank/DDBJ whole genome shotgun (WGS) entry which is preliminary data.</text>
</comment>
<organism evidence="1 2">
    <name type="scientific">Streptacidiphilus cavernicola</name>
    <dbReference type="NCBI Taxonomy" id="3342716"/>
    <lineage>
        <taxon>Bacteria</taxon>
        <taxon>Bacillati</taxon>
        <taxon>Actinomycetota</taxon>
        <taxon>Actinomycetes</taxon>
        <taxon>Kitasatosporales</taxon>
        <taxon>Streptomycetaceae</taxon>
        <taxon>Streptacidiphilus</taxon>
    </lineage>
</organism>
<name>A0ABV6VR01_9ACTN</name>
<dbReference type="RefSeq" id="WP_380533165.1">
    <property type="nucleotide sequence ID" value="NZ_JBHFAB010000003.1"/>
</dbReference>
<proteinExistence type="predicted"/>
<gene>
    <name evidence="1" type="ORF">ACEZDE_05865</name>
</gene>